<protein>
    <submittedName>
        <fullName evidence="2">Uncharacterized protein LOC128198608</fullName>
    </submittedName>
</protein>
<name>A0ABM3LP53_BICAN</name>
<reference evidence="2" key="2">
    <citation type="submission" date="2025-08" db="UniProtKB">
        <authorList>
            <consortium name="RefSeq"/>
        </authorList>
    </citation>
    <scope>IDENTIFICATION</scope>
</reference>
<evidence type="ECO:0000313" key="2">
    <source>
        <dbReference type="RefSeq" id="XP_052740815.1"/>
    </source>
</evidence>
<proteinExistence type="predicted"/>
<accession>A0ABM3LP53</accession>
<evidence type="ECO:0000313" key="1">
    <source>
        <dbReference type="Proteomes" id="UP001652582"/>
    </source>
</evidence>
<dbReference type="GeneID" id="128198608"/>
<dbReference type="Proteomes" id="UP001652582">
    <property type="component" value="Chromosome 2"/>
</dbReference>
<dbReference type="RefSeq" id="XP_052740815.1">
    <property type="nucleotide sequence ID" value="XM_052884855.1"/>
</dbReference>
<reference evidence="1" key="1">
    <citation type="submission" date="2025-05" db="UniProtKB">
        <authorList>
            <consortium name="RefSeq"/>
        </authorList>
    </citation>
    <scope>NUCLEOTIDE SEQUENCE [LARGE SCALE GENOMIC DNA]</scope>
</reference>
<gene>
    <name evidence="2" type="primary">LOC128198608</name>
</gene>
<sequence length="201" mass="22606">MSIKSQKSLNEECSEIFERSYSVRSVSEESLTCEDDEESLSRDLMRKLTPAALSKLRRCFRRAKEKNAAAMEVDRKVEAVMRAAAAEEGIEFAAPAAPAPPAPLCLDEKGFVLAVDNIFGHRKYSAHAHQLFRALDPFGSGRVWWRQVVARLVAAGARATSTRCERWARVGVRGVRRLRHCQVSALRGVRRNTHLSLARYH</sequence>
<keyword evidence="1" id="KW-1185">Reference proteome</keyword>
<organism evidence="1 2">
    <name type="scientific">Bicyclus anynana</name>
    <name type="common">Squinting bush brown butterfly</name>
    <dbReference type="NCBI Taxonomy" id="110368"/>
    <lineage>
        <taxon>Eukaryota</taxon>
        <taxon>Metazoa</taxon>
        <taxon>Ecdysozoa</taxon>
        <taxon>Arthropoda</taxon>
        <taxon>Hexapoda</taxon>
        <taxon>Insecta</taxon>
        <taxon>Pterygota</taxon>
        <taxon>Neoptera</taxon>
        <taxon>Endopterygota</taxon>
        <taxon>Lepidoptera</taxon>
        <taxon>Glossata</taxon>
        <taxon>Ditrysia</taxon>
        <taxon>Papilionoidea</taxon>
        <taxon>Nymphalidae</taxon>
        <taxon>Satyrinae</taxon>
        <taxon>Satyrini</taxon>
        <taxon>Mycalesina</taxon>
        <taxon>Bicyclus</taxon>
    </lineage>
</organism>